<keyword evidence="1" id="KW-0479">Metal-binding</keyword>
<comment type="caution">
    <text evidence="2">The sequence shown here is derived from an EMBL/GenBank/DDBJ whole genome shotgun (WGS) entry which is preliminary data.</text>
</comment>
<dbReference type="Pfam" id="PF03637">
    <property type="entry name" value="Mob1_phocein"/>
    <property type="match status" value="1"/>
</dbReference>
<organism evidence="2 3">
    <name type="scientific">Heterodera schachtii</name>
    <name type="common">Sugarbeet cyst nematode worm</name>
    <name type="synonym">Tylenchus schachtii</name>
    <dbReference type="NCBI Taxonomy" id="97005"/>
    <lineage>
        <taxon>Eukaryota</taxon>
        <taxon>Metazoa</taxon>
        <taxon>Ecdysozoa</taxon>
        <taxon>Nematoda</taxon>
        <taxon>Chromadorea</taxon>
        <taxon>Rhabditida</taxon>
        <taxon>Tylenchina</taxon>
        <taxon>Tylenchomorpha</taxon>
        <taxon>Tylenchoidea</taxon>
        <taxon>Heteroderidae</taxon>
        <taxon>Heteroderinae</taxon>
        <taxon>Heterodera</taxon>
    </lineage>
</organism>
<feature type="binding site" evidence="1">
    <location>
        <position position="171"/>
    </location>
    <ligand>
        <name>Zn(2+)</name>
        <dbReference type="ChEBI" id="CHEBI:29105"/>
    </ligand>
</feature>
<dbReference type="EMBL" id="JBICCN010000039">
    <property type="protein sequence ID" value="KAL3099426.1"/>
    <property type="molecule type" value="Genomic_DNA"/>
</dbReference>
<proteinExistence type="predicted"/>
<dbReference type="InterPro" id="IPR005301">
    <property type="entry name" value="MOB_kinase_act_fam"/>
</dbReference>
<name>A0ABD2K971_HETSC</name>
<dbReference type="PANTHER" id="PTHR22599">
    <property type="entry name" value="MPS ONE BINDER KINASE ACTIVATOR-LIKE MOB"/>
    <property type="match status" value="1"/>
</dbReference>
<evidence type="ECO:0000313" key="2">
    <source>
        <dbReference type="EMBL" id="KAL3099426.1"/>
    </source>
</evidence>
<dbReference type="SMART" id="SM01388">
    <property type="entry name" value="Mob1_phocein"/>
    <property type="match status" value="1"/>
</dbReference>
<keyword evidence="1" id="KW-0862">Zinc</keyword>
<feature type="binding site" evidence="1">
    <location>
        <position position="94"/>
    </location>
    <ligand>
        <name>Zn(2+)</name>
        <dbReference type="ChEBI" id="CHEBI:29105"/>
    </ligand>
</feature>
<dbReference type="Proteomes" id="UP001620645">
    <property type="component" value="Unassembled WGS sequence"/>
</dbReference>
<dbReference type="AlphaFoldDB" id="A0ABD2K971"/>
<gene>
    <name evidence="2" type="ORF">niasHS_002881</name>
</gene>
<accession>A0ABD2K971</accession>
<evidence type="ECO:0000256" key="1">
    <source>
        <dbReference type="PIRSR" id="PIRSR605301-1"/>
    </source>
</evidence>
<protein>
    <submittedName>
        <fullName evidence="2">Uncharacterized protein</fullName>
    </submittedName>
</protein>
<evidence type="ECO:0000313" key="3">
    <source>
        <dbReference type="Proteomes" id="UP001620645"/>
    </source>
</evidence>
<dbReference type="InterPro" id="IPR036703">
    <property type="entry name" value="MOB_kinase_act_sf"/>
</dbReference>
<feature type="binding site" evidence="1">
    <location>
        <position position="176"/>
    </location>
    <ligand>
        <name>Zn(2+)</name>
        <dbReference type="ChEBI" id="CHEBI:29105"/>
    </ligand>
</feature>
<sequence>MLAKDMATSFFDFLHVNKQKTFRPKKRFPHGTLRYNLHKQAQATLNSGVDLKQVVKLPATEVLEDWLAVNTVDFFNRINLLYGILADSCTPDACPTMSGGLRYEYLWQDGAQYKKPTRLPAKDYMHLLMDWIEERINDEKIFPTATDVPFPTDFRQTFKKILSRLFRIFVHVYIHHFDRLVQIGAEPHANMLYKHFYYFVTEHNMVSQRELDALKDLTARLITSQHNQQHTAIDAKNVMCASSASLSDDDDAMNSSDAGDGRSVCRRVVVVGVDEKRDGDEAIR</sequence>
<dbReference type="Gene3D" id="1.20.140.30">
    <property type="entry name" value="MOB kinase activator"/>
    <property type="match status" value="1"/>
</dbReference>
<keyword evidence="3" id="KW-1185">Reference proteome</keyword>
<reference evidence="2 3" key="1">
    <citation type="submission" date="2024-10" db="EMBL/GenBank/DDBJ databases">
        <authorList>
            <person name="Kim D."/>
        </authorList>
    </citation>
    <scope>NUCLEOTIDE SEQUENCE [LARGE SCALE GENOMIC DNA]</scope>
    <source>
        <strain evidence="2">Taebaek</strain>
    </source>
</reference>
<feature type="binding site" evidence="1">
    <location>
        <position position="89"/>
    </location>
    <ligand>
        <name>Zn(2+)</name>
        <dbReference type="ChEBI" id="CHEBI:29105"/>
    </ligand>
</feature>
<dbReference type="SUPFAM" id="SSF101152">
    <property type="entry name" value="Mob1/phocein"/>
    <property type="match status" value="1"/>
</dbReference>